<dbReference type="SUPFAM" id="SSF55144">
    <property type="entry name" value="LigT-like"/>
    <property type="match status" value="1"/>
</dbReference>
<dbReference type="KEGG" id="has:Halsa_1277"/>
<dbReference type="PANTHER" id="PTHR35561:SF1">
    <property type="entry name" value="RNA 2',3'-CYCLIC PHOSPHODIESTERASE"/>
    <property type="match status" value="1"/>
</dbReference>
<dbReference type="Gene3D" id="3.90.1140.10">
    <property type="entry name" value="Cyclic phosphodiesterase"/>
    <property type="match status" value="1"/>
</dbReference>
<keyword evidence="4" id="KW-0436">Ligase</keyword>
<feature type="active site" description="Proton donor" evidence="2">
    <location>
        <position position="41"/>
    </location>
</feature>
<organism evidence="4 5">
    <name type="scientific">Halanaerobium hydrogeniformans</name>
    <name type="common">Halanaerobium sp. (strain sapolanicus)</name>
    <dbReference type="NCBI Taxonomy" id="656519"/>
    <lineage>
        <taxon>Bacteria</taxon>
        <taxon>Bacillati</taxon>
        <taxon>Bacillota</taxon>
        <taxon>Clostridia</taxon>
        <taxon>Halanaerobiales</taxon>
        <taxon>Halanaerobiaceae</taxon>
        <taxon>Halanaerobium</taxon>
    </lineage>
</organism>
<dbReference type="PANTHER" id="PTHR35561">
    <property type="entry name" value="RNA 2',3'-CYCLIC PHOSPHODIESTERASE"/>
    <property type="match status" value="1"/>
</dbReference>
<dbReference type="EMBL" id="CP002304">
    <property type="protein sequence ID" value="ADQ14705.1"/>
    <property type="molecule type" value="Genomic_DNA"/>
</dbReference>
<dbReference type="GO" id="GO:0004113">
    <property type="term" value="F:2',3'-cyclic-nucleotide 3'-phosphodiesterase activity"/>
    <property type="evidence" value="ECO:0007669"/>
    <property type="project" value="InterPro"/>
</dbReference>
<dbReference type="NCBIfam" id="TIGR02258">
    <property type="entry name" value="2_5_ligase"/>
    <property type="match status" value="1"/>
</dbReference>
<evidence type="ECO:0000313" key="5">
    <source>
        <dbReference type="Proteomes" id="UP000007434"/>
    </source>
</evidence>
<reference evidence="4 5" key="2">
    <citation type="journal article" date="2011" name="J. Bacteriol.">
        <title>Complete Genome Sequence of the Haloalkaliphilic, Hydrogen Producing Halanaerobium hydrogenoformans.</title>
        <authorList>
            <person name="Brown S.D."/>
            <person name="Begemann M.B."/>
            <person name="Mormile M.R."/>
            <person name="Wall J.D."/>
            <person name="Han C.S."/>
            <person name="Goodwin L.A."/>
            <person name="Pitluck S."/>
            <person name="Land M.L."/>
            <person name="Hauser L.J."/>
            <person name="Elias D.A."/>
        </authorList>
    </citation>
    <scope>NUCLEOTIDE SEQUENCE [LARGE SCALE GENOMIC DNA]</scope>
    <source>
        <strain evidence="5">sapolanicus</strain>
    </source>
</reference>
<comment type="function">
    <text evidence="2">Hydrolyzes RNA 2',3'-cyclic phosphodiester to an RNA 2'-phosphomonoester.</text>
</comment>
<dbReference type="GO" id="GO:0016874">
    <property type="term" value="F:ligase activity"/>
    <property type="evidence" value="ECO:0007669"/>
    <property type="project" value="UniProtKB-KW"/>
</dbReference>
<dbReference type="InterPro" id="IPR009097">
    <property type="entry name" value="Cyclic_Pdiesterase"/>
</dbReference>
<comment type="catalytic activity">
    <reaction evidence="2">
        <text>a 3'-end 2',3'-cyclophospho-ribonucleotide-RNA + H2O = a 3'-end 2'-phospho-ribonucleotide-RNA + H(+)</text>
        <dbReference type="Rhea" id="RHEA:11828"/>
        <dbReference type="Rhea" id="RHEA-COMP:10464"/>
        <dbReference type="Rhea" id="RHEA-COMP:17353"/>
        <dbReference type="ChEBI" id="CHEBI:15377"/>
        <dbReference type="ChEBI" id="CHEBI:15378"/>
        <dbReference type="ChEBI" id="CHEBI:83064"/>
        <dbReference type="ChEBI" id="CHEBI:173113"/>
        <dbReference type="EC" id="3.1.4.58"/>
    </reaction>
</comment>
<name>E4RKJ6_HALHG</name>
<reference evidence="4 5" key="1">
    <citation type="submission" date="2010-11" db="EMBL/GenBank/DDBJ databases">
        <title>Complete sequence of Halanaerobium sp. sapolanicus.</title>
        <authorList>
            <consortium name="US DOE Joint Genome Institute"/>
            <person name="Lucas S."/>
            <person name="Copeland A."/>
            <person name="Lapidus A."/>
            <person name="Cheng J.-F."/>
            <person name="Bruce D."/>
            <person name="Goodwin L."/>
            <person name="Pitluck S."/>
            <person name="Davenport K."/>
            <person name="Detter J.C."/>
            <person name="Han C."/>
            <person name="Tapia R."/>
            <person name="Land M."/>
            <person name="Hauser L."/>
            <person name="Jeffries C."/>
            <person name="Kyrpides N."/>
            <person name="Ivanova N."/>
            <person name="Mikhailova N."/>
            <person name="Begemann M.B."/>
            <person name="Mormile M.R."/>
            <person name="Wall J.D."/>
            <person name="Elias D.A."/>
            <person name="Woyke T."/>
        </authorList>
    </citation>
    <scope>NUCLEOTIDE SEQUENCE [LARGE SCALE GENOMIC DNA]</scope>
    <source>
        <strain evidence="5">sapolanicus</strain>
    </source>
</reference>
<dbReference type="RefSeq" id="WP_013405786.1">
    <property type="nucleotide sequence ID" value="NC_014654.1"/>
</dbReference>
<feature type="short sequence motif" description="HXTX 1" evidence="2">
    <location>
        <begin position="41"/>
        <end position="44"/>
    </location>
</feature>
<dbReference type="HAMAP" id="MF_01940">
    <property type="entry name" value="RNA_CPDase"/>
    <property type="match status" value="1"/>
</dbReference>
<dbReference type="Pfam" id="PF02834">
    <property type="entry name" value="LigT_PEase"/>
    <property type="match status" value="1"/>
</dbReference>
<dbReference type="AlphaFoldDB" id="E4RKJ6"/>
<dbReference type="InterPro" id="IPR014051">
    <property type="entry name" value="Phosphoesterase_HXTX"/>
</dbReference>
<evidence type="ECO:0000256" key="1">
    <source>
        <dbReference type="ARBA" id="ARBA00022801"/>
    </source>
</evidence>
<gene>
    <name evidence="4" type="ordered locus">Halsa_1277</name>
</gene>
<dbReference type="STRING" id="656519.Halsa_1277"/>
<dbReference type="InterPro" id="IPR004175">
    <property type="entry name" value="RNA_CPDase"/>
</dbReference>
<sequence>MRLFIAVNISERSRELIARKVKLLKKELNPKLKWIKKENWHLTLKFLGECTEEQKEEIIEKLEEIEIRTSLEYIQFNSLNAFPNLKEPRVIFLEVVKGSEFLEQCKEIIEREMIKLGFKRDDREFTAHLSLARNKKSASIDFKDIFLDKNFINIYSKLNTISLYQSKLHPAGPEYIELFSKKIQ</sequence>
<feature type="active site" description="Proton acceptor" evidence="2">
    <location>
        <position position="128"/>
    </location>
</feature>
<evidence type="ECO:0000313" key="4">
    <source>
        <dbReference type="EMBL" id="ADQ14705.1"/>
    </source>
</evidence>
<comment type="caution">
    <text evidence="2">Lacks conserved residue(s) required for the propagation of feature annotation.</text>
</comment>
<proteinExistence type="inferred from homology"/>
<protein>
    <recommendedName>
        <fullName evidence="2">RNA 2',3'-cyclic phosphodiesterase</fullName>
        <shortName evidence="2">RNA 2',3'-CPDase</shortName>
        <ecNumber evidence="2">3.1.4.58</ecNumber>
    </recommendedName>
</protein>
<dbReference type="EC" id="3.1.4.58" evidence="2"/>
<dbReference type="eggNOG" id="COG1514">
    <property type="taxonomic scope" value="Bacteria"/>
</dbReference>
<comment type="similarity">
    <text evidence="2">Belongs to the 2H phosphoesterase superfamily. ThpR family.</text>
</comment>
<evidence type="ECO:0000259" key="3">
    <source>
        <dbReference type="Pfam" id="PF02834"/>
    </source>
</evidence>
<dbReference type="Proteomes" id="UP000007434">
    <property type="component" value="Chromosome"/>
</dbReference>
<keyword evidence="5" id="KW-1185">Reference proteome</keyword>
<evidence type="ECO:0000256" key="2">
    <source>
        <dbReference type="HAMAP-Rule" id="MF_01940"/>
    </source>
</evidence>
<keyword evidence="1 2" id="KW-0378">Hydrolase</keyword>
<dbReference type="OrthoDB" id="9789350at2"/>
<accession>E4RKJ6</accession>
<dbReference type="GO" id="GO:0008664">
    <property type="term" value="F:RNA 2',3'-cyclic 3'-phosphodiesterase activity"/>
    <property type="evidence" value="ECO:0007669"/>
    <property type="project" value="UniProtKB-EC"/>
</dbReference>
<feature type="domain" description="Phosphoesterase HXTX" evidence="3">
    <location>
        <begin position="18"/>
        <end position="92"/>
    </location>
</feature>
<dbReference type="HOGENOM" id="CLU_081251_3_2_9"/>